<dbReference type="InterPro" id="IPR043322">
    <property type="entry name" value="CtBP"/>
</dbReference>
<dbReference type="InterPro" id="IPR006139">
    <property type="entry name" value="D-isomer_2_OHA_DH_cat_dom"/>
</dbReference>
<dbReference type="InterPro" id="IPR036291">
    <property type="entry name" value="NAD(P)-bd_dom_sf"/>
</dbReference>
<dbReference type="InterPro" id="IPR006140">
    <property type="entry name" value="D-isomer_DH_NAD-bd"/>
</dbReference>
<comment type="caution">
    <text evidence="6">The sequence shown here is derived from an EMBL/GenBank/DDBJ whole genome shotgun (WGS) entry which is preliminary data.</text>
</comment>
<evidence type="ECO:0000313" key="6">
    <source>
        <dbReference type="EMBL" id="MZG27679.1"/>
    </source>
</evidence>
<dbReference type="GO" id="GO:0016616">
    <property type="term" value="F:oxidoreductase activity, acting on the CH-OH group of donors, NAD or NADP as acceptor"/>
    <property type="evidence" value="ECO:0007669"/>
    <property type="project" value="InterPro"/>
</dbReference>
<dbReference type="InterPro" id="IPR015878">
    <property type="entry name" value="Ado_hCys_hydrolase_NAD-bd"/>
</dbReference>
<organism evidence="6 7">
    <name type="scientific">Adlercreutzia equolifaciens</name>
    <dbReference type="NCBI Taxonomy" id="446660"/>
    <lineage>
        <taxon>Bacteria</taxon>
        <taxon>Bacillati</taxon>
        <taxon>Actinomycetota</taxon>
        <taxon>Coriobacteriia</taxon>
        <taxon>Eggerthellales</taxon>
        <taxon>Eggerthellaceae</taxon>
        <taxon>Adlercreutzia</taxon>
    </lineage>
</organism>
<dbReference type="SUPFAM" id="SSF52283">
    <property type="entry name" value="Formate/glycerate dehydrogenase catalytic domain-like"/>
    <property type="match status" value="1"/>
</dbReference>
<accession>A0A6L8Q342</accession>
<dbReference type="CDD" id="cd05299">
    <property type="entry name" value="CtBP_dh"/>
    <property type="match status" value="1"/>
</dbReference>
<sequence>MLRDRYRAKWARGLQWALKRNGRKTGGTMATIVMSDFDFDDCAFERKMVEAAGIQFRSFSDARNRTPDEIIEHLKDADGAITSYGRYTAEVFDALPSLKVVSKTGTGVDNIDVAAATANGTTVCNVVGYGTEVVSDHALALTLAVLRRINEIDADMRAGVWDFHRRRPLGQVHGRTFGVVGYGHIGRAAARKARGLGFNVVVWDHEGHPGRFTPEGFPYVAFEDLLKTVDVVSFHVALVPATRHLLNADNLKLMKKDAIVVNTSRGAVIDTDAVAAALTAGKLWGAGIDVFESEPVSPDAPIMHAPHTVLTSHAAYWSEESAVELRTRCTQNAIDVVLGRIPENCVNPEVLPRALAK</sequence>
<evidence type="ECO:0000256" key="4">
    <source>
        <dbReference type="RuleBase" id="RU003719"/>
    </source>
</evidence>
<proteinExistence type="inferred from homology"/>
<gene>
    <name evidence="6" type="ORF">FM068_03615</name>
</gene>
<dbReference type="PROSITE" id="PS00671">
    <property type="entry name" value="D_2_HYDROXYACID_DH_3"/>
    <property type="match status" value="1"/>
</dbReference>
<dbReference type="Gene3D" id="3.40.50.720">
    <property type="entry name" value="NAD(P)-binding Rossmann-like Domain"/>
    <property type="match status" value="2"/>
</dbReference>
<keyword evidence="3" id="KW-0520">NAD</keyword>
<feature type="domain" description="S-adenosyl-L-homocysteine hydrolase NAD binding" evidence="5">
    <location>
        <begin position="157"/>
        <end position="303"/>
    </location>
</feature>
<dbReference type="AlphaFoldDB" id="A0A6L8Q342"/>
<dbReference type="SUPFAM" id="SSF51735">
    <property type="entry name" value="NAD(P)-binding Rossmann-fold domains"/>
    <property type="match status" value="1"/>
</dbReference>
<comment type="similarity">
    <text evidence="1 4">Belongs to the D-isomer specific 2-hydroxyacid dehydrogenase family.</text>
</comment>
<dbReference type="PANTHER" id="PTHR43761:SF1">
    <property type="entry name" value="D-ISOMER SPECIFIC 2-HYDROXYACID DEHYDROGENASE CATALYTIC DOMAIN-CONTAINING PROTEIN-RELATED"/>
    <property type="match status" value="1"/>
</dbReference>
<evidence type="ECO:0000259" key="5">
    <source>
        <dbReference type="SMART" id="SM00997"/>
    </source>
</evidence>
<dbReference type="GO" id="GO:0003714">
    <property type="term" value="F:transcription corepressor activity"/>
    <property type="evidence" value="ECO:0007669"/>
    <property type="project" value="InterPro"/>
</dbReference>
<dbReference type="Pfam" id="PF00389">
    <property type="entry name" value="2-Hacid_dh"/>
    <property type="match status" value="1"/>
</dbReference>
<dbReference type="EMBL" id="VJNE01000004">
    <property type="protein sequence ID" value="MZG27679.1"/>
    <property type="molecule type" value="Genomic_DNA"/>
</dbReference>
<evidence type="ECO:0000256" key="2">
    <source>
        <dbReference type="ARBA" id="ARBA00023002"/>
    </source>
</evidence>
<keyword evidence="2 4" id="KW-0560">Oxidoreductase</keyword>
<dbReference type="Pfam" id="PF02826">
    <property type="entry name" value="2-Hacid_dh_C"/>
    <property type="match status" value="1"/>
</dbReference>
<name>A0A6L8Q342_9ACTN</name>
<dbReference type="GO" id="GO:0051287">
    <property type="term" value="F:NAD binding"/>
    <property type="evidence" value="ECO:0007669"/>
    <property type="project" value="InterPro"/>
</dbReference>
<dbReference type="InterPro" id="IPR050418">
    <property type="entry name" value="D-iso_2-hydroxyacid_DH_PdxB"/>
</dbReference>
<protein>
    <submittedName>
        <fullName evidence="6">C-terminal binding protein</fullName>
    </submittedName>
</protein>
<dbReference type="SMART" id="SM00997">
    <property type="entry name" value="AdoHcyase_NAD"/>
    <property type="match status" value="1"/>
</dbReference>
<evidence type="ECO:0000256" key="3">
    <source>
        <dbReference type="ARBA" id="ARBA00023027"/>
    </source>
</evidence>
<dbReference type="InterPro" id="IPR029753">
    <property type="entry name" value="D-isomer_DH_CS"/>
</dbReference>
<dbReference type="Proteomes" id="UP000472380">
    <property type="component" value="Unassembled WGS sequence"/>
</dbReference>
<dbReference type="PANTHER" id="PTHR43761">
    <property type="entry name" value="D-ISOMER SPECIFIC 2-HYDROXYACID DEHYDROGENASE FAMILY PROTEIN (AFU_ORTHOLOGUE AFUA_1G13630)"/>
    <property type="match status" value="1"/>
</dbReference>
<reference evidence="6 7" key="1">
    <citation type="submission" date="2019-07" db="EMBL/GenBank/DDBJ databases">
        <title>Draft genome sequence of Adlercreutzia equolifaciens IPLA 37004, a human intestinal strain that does not produces equol from daidzein.</title>
        <authorList>
            <person name="Vazquez L."/>
            <person name="Florez A.B."/>
            <person name="Mayo B."/>
        </authorList>
    </citation>
    <scope>NUCLEOTIDE SEQUENCE [LARGE SCALE GENOMIC DNA]</scope>
    <source>
        <strain evidence="6 7">IPLA 37004</strain>
    </source>
</reference>
<evidence type="ECO:0000313" key="7">
    <source>
        <dbReference type="Proteomes" id="UP000472380"/>
    </source>
</evidence>
<evidence type="ECO:0000256" key="1">
    <source>
        <dbReference type="ARBA" id="ARBA00005854"/>
    </source>
</evidence>